<dbReference type="EMBL" id="WNYA01000003">
    <property type="protein sequence ID" value="KAG8583315.1"/>
    <property type="molecule type" value="Genomic_DNA"/>
</dbReference>
<dbReference type="AlphaFoldDB" id="A0AAV7CEB2"/>
<reference evidence="1" key="1">
    <citation type="thesis" date="2020" institute="ProQuest LLC" country="789 East Eisenhower Parkway, Ann Arbor, MI, USA">
        <title>Comparative Genomics and Chromosome Evolution.</title>
        <authorList>
            <person name="Mudd A.B."/>
        </authorList>
    </citation>
    <scope>NUCLEOTIDE SEQUENCE</scope>
    <source>
        <strain evidence="1">237g6f4</strain>
        <tissue evidence="1">Blood</tissue>
    </source>
</reference>
<proteinExistence type="predicted"/>
<organism evidence="1 2">
    <name type="scientific">Engystomops pustulosus</name>
    <name type="common">Tungara frog</name>
    <name type="synonym">Physalaemus pustulosus</name>
    <dbReference type="NCBI Taxonomy" id="76066"/>
    <lineage>
        <taxon>Eukaryota</taxon>
        <taxon>Metazoa</taxon>
        <taxon>Chordata</taxon>
        <taxon>Craniata</taxon>
        <taxon>Vertebrata</taxon>
        <taxon>Euteleostomi</taxon>
        <taxon>Amphibia</taxon>
        <taxon>Batrachia</taxon>
        <taxon>Anura</taxon>
        <taxon>Neobatrachia</taxon>
        <taxon>Hyloidea</taxon>
        <taxon>Leptodactylidae</taxon>
        <taxon>Leiuperinae</taxon>
        <taxon>Engystomops</taxon>
    </lineage>
</organism>
<evidence type="ECO:0000313" key="2">
    <source>
        <dbReference type="Proteomes" id="UP000824782"/>
    </source>
</evidence>
<gene>
    <name evidence="1" type="ORF">GDO81_008370</name>
</gene>
<dbReference type="Proteomes" id="UP000824782">
    <property type="component" value="Unassembled WGS sequence"/>
</dbReference>
<evidence type="ECO:0000313" key="1">
    <source>
        <dbReference type="EMBL" id="KAG8583315.1"/>
    </source>
</evidence>
<sequence length="105" mass="12099">MHLFARKLKRKTFFKCNVRKRCLELGLNESDLGDMDTIMLLLQKSEREPGRGPFTTLKNKSQAYPAISTHIDLFGDLVTKDLEKLDHVTRGYTNNLCTEERKGLV</sequence>
<name>A0AAV7CEB2_ENGPU</name>
<protein>
    <submittedName>
        <fullName evidence="1">Uncharacterized protein</fullName>
    </submittedName>
</protein>
<comment type="caution">
    <text evidence="1">The sequence shown here is derived from an EMBL/GenBank/DDBJ whole genome shotgun (WGS) entry which is preliminary data.</text>
</comment>
<keyword evidence="2" id="KW-1185">Reference proteome</keyword>
<accession>A0AAV7CEB2</accession>